<evidence type="ECO:0000313" key="2">
    <source>
        <dbReference type="EMBL" id="KKQ94942.1"/>
    </source>
</evidence>
<evidence type="ECO:0000313" key="3">
    <source>
        <dbReference type="Proteomes" id="UP000034207"/>
    </source>
</evidence>
<dbReference type="EMBL" id="LBVV01000006">
    <property type="protein sequence ID" value="KKQ94942.1"/>
    <property type="molecule type" value="Genomic_DNA"/>
</dbReference>
<keyword evidence="1" id="KW-0812">Transmembrane</keyword>
<keyword evidence="1" id="KW-1133">Transmembrane helix</keyword>
<dbReference type="Proteomes" id="UP000034207">
    <property type="component" value="Unassembled WGS sequence"/>
</dbReference>
<name>A0A0G0LV83_UNCC2</name>
<organism evidence="2 3">
    <name type="scientific">candidate division CPR2 bacterium GW2011_GWC2_39_10</name>
    <dbReference type="NCBI Taxonomy" id="1618345"/>
    <lineage>
        <taxon>Bacteria</taxon>
        <taxon>Bacteria division CPR2</taxon>
    </lineage>
</organism>
<gene>
    <name evidence="2" type="ORF">UT18_C0006G0040</name>
</gene>
<dbReference type="STRING" id="1618345.UT18_C0006G0040"/>
<proteinExistence type="predicted"/>
<dbReference type="AlphaFoldDB" id="A0A0G0LV83"/>
<accession>A0A0G0LV83</accession>
<feature type="transmembrane region" description="Helical" evidence="1">
    <location>
        <begin position="17"/>
        <end position="37"/>
    </location>
</feature>
<sequence>MGKDILSKIPDKYYNSLSLLIFIVAVAGAYLGTGPIYKNMKKGRIKSA</sequence>
<protein>
    <submittedName>
        <fullName evidence="2">Uncharacterized protein</fullName>
    </submittedName>
</protein>
<keyword evidence="1" id="KW-0472">Membrane</keyword>
<evidence type="ECO:0000256" key="1">
    <source>
        <dbReference type="SAM" id="Phobius"/>
    </source>
</evidence>
<comment type="caution">
    <text evidence="2">The sequence shown here is derived from an EMBL/GenBank/DDBJ whole genome shotgun (WGS) entry which is preliminary data.</text>
</comment>
<reference evidence="2 3" key="1">
    <citation type="journal article" date="2015" name="Nature">
        <title>rRNA introns, odd ribosomes, and small enigmatic genomes across a large radiation of phyla.</title>
        <authorList>
            <person name="Brown C.T."/>
            <person name="Hug L.A."/>
            <person name="Thomas B.C."/>
            <person name="Sharon I."/>
            <person name="Castelle C.J."/>
            <person name="Singh A."/>
            <person name="Wilkins M.J."/>
            <person name="Williams K.H."/>
            <person name="Banfield J.F."/>
        </authorList>
    </citation>
    <scope>NUCLEOTIDE SEQUENCE [LARGE SCALE GENOMIC DNA]</scope>
</reference>